<evidence type="ECO:0000313" key="2">
    <source>
        <dbReference type="EMBL" id="CAH2715862.1"/>
    </source>
</evidence>
<dbReference type="SUPFAM" id="SSF160631">
    <property type="entry name" value="SMI1/KNR4-like"/>
    <property type="match status" value="1"/>
</dbReference>
<protein>
    <recommendedName>
        <fullName evidence="1">Knr4/Smi1-like domain-containing protein</fullName>
    </recommendedName>
</protein>
<sequence>MKNLIELLPTRKPGVDEIHIKAAEEKLGALFPDEYKELFMLINNPEIGDWILYPIKDTLNLKQTWDDIVRQNLEQREEALSNDLIAIGENGTGDKLCFRVRKKFMQSQVYIWDHETTQARVVALSLKEFTEREVAKYKNETISLGTFQVTSGKLIISDPCYGYDEEDTEDLQVLLKSAKRGDWSATVSYDEEEVVHQLVVFWGNMDPEGEWFPTDQLIAVDSAQAGIFDFTFFDDDEKIIDEVENVYDIEMDEDVSKYYVACCDAVASEQQGGIVPGGAVAMSGYGDGLYQVYIKQDASGEVVSVMIDFLESDEDE</sequence>
<gene>
    <name evidence="2" type="ORF">BACCIP111895_03046</name>
</gene>
<dbReference type="SMART" id="SM00860">
    <property type="entry name" value="SMI1_KNR4"/>
    <property type="match status" value="1"/>
</dbReference>
<comment type="caution">
    <text evidence="2">The sequence shown here is derived from an EMBL/GenBank/DDBJ whole genome shotgun (WGS) entry which is preliminary data.</text>
</comment>
<dbReference type="EMBL" id="CALBWS010000021">
    <property type="protein sequence ID" value="CAH2715862.1"/>
    <property type="molecule type" value="Genomic_DNA"/>
</dbReference>
<dbReference type="InterPro" id="IPR037883">
    <property type="entry name" value="Knr4/Smi1-like_sf"/>
</dbReference>
<keyword evidence="3" id="KW-1185">Reference proteome</keyword>
<dbReference type="Proteomes" id="UP000838308">
    <property type="component" value="Unassembled WGS sequence"/>
</dbReference>
<name>A0ABM9EUH2_9BACI</name>
<dbReference type="Pfam" id="PF14025">
    <property type="entry name" value="DUF4241"/>
    <property type="match status" value="1"/>
</dbReference>
<dbReference type="InterPro" id="IPR018958">
    <property type="entry name" value="Knr4/Smi1-like_dom"/>
</dbReference>
<dbReference type="Pfam" id="PF14567">
    <property type="entry name" value="SUKH_5"/>
    <property type="match status" value="1"/>
</dbReference>
<evidence type="ECO:0000313" key="3">
    <source>
        <dbReference type="Proteomes" id="UP000838308"/>
    </source>
</evidence>
<accession>A0ABM9EUH2</accession>
<dbReference type="Gene3D" id="3.40.1580.10">
    <property type="entry name" value="SMI1/KNR4-like"/>
    <property type="match status" value="1"/>
</dbReference>
<evidence type="ECO:0000259" key="1">
    <source>
        <dbReference type="SMART" id="SM00860"/>
    </source>
</evidence>
<feature type="domain" description="Knr4/Smi1-like" evidence="1">
    <location>
        <begin position="14"/>
        <end position="312"/>
    </location>
</feature>
<proteinExistence type="predicted"/>
<dbReference type="RefSeq" id="WP_248736139.1">
    <property type="nucleotide sequence ID" value="NZ_CALBWS010000021.1"/>
</dbReference>
<organism evidence="2 3">
    <name type="scientific">Neobacillus rhizosphaerae</name>
    <dbReference type="NCBI Taxonomy" id="2880965"/>
    <lineage>
        <taxon>Bacteria</taxon>
        <taxon>Bacillati</taxon>
        <taxon>Bacillota</taxon>
        <taxon>Bacilli</taxon>
        <taxon>Bacillales</taxon>
        <taxon>Bacillaceae</taxon>
        <taxon>Neobacillus</taxon>
    </lineage>
</organism>
<reference evidence="2" key="1">
    <citation type="submission" date="2022-04" db="EMBL/GenBank/DDBJ databases">
        <authorList>
            <person name="Criscuolo A."/>
        </authorList>
    </citation>
    <scope>NUCLEOTIDE SEQUENCE</scope>
    <source>
        <strain evidence="2">CIP111895</strain>
    </source>
</reference>
<dbReference type="InterPro" id="IPR025335">
    <property type="entry name" value="DUF4241"/>
</dbReference>